<dbReference type="InterPro" id="IPR023997">
    <property type="entry name" value="TonB-dep_OMP_SusC/RagA_CS"/>
</dbReference>
<keyword evidence="1" id="KW-0732">Signal</keyword>
<keyword evidence="2" id="KW-0675">Receptor</keyword>
<dbReference type="NCBIfam" id="TIGR04057">
    <property type="entry name" value="SusC_RagA_signa"/>
    <property type="match status" value="1"/>
</dbReference>
<evidence type="ECO:0000313" key="3">
    <source>
        <dbReference type="Proteomes" id="UP001144347"/>
    </source>
</evidence>
<comment type="caution">
    <text evidence="2">The sequence shown here is derived from an EMBL/GenBank/DDBJ whole genome shotgun (WGS) entry which is preliminary data.</text>
</comment>
<dbReference type="InterPro" id="IPR037066">
    <property type="entry name" value="Plug_dom_sf"/>
</dbReference>
<feature type="chain" id="PRO_5047530512" evidence="1">
    <location>
        <begin position="25"/>
        <end position="115"/>
    </location>
</feature>
<reference evidence="2" key="1">
    <citation type="submission" date="2022-12" db="EMBL/GenBank/DDBJ databases">
        <title>Genome sequence of HCMS5-2.</title>
        <authorList>
            <person name="Woo H."/>
        </authorList>
    </citation>
    <scope>NUCLEOTIDE SEQUENCE</scope>
    <source>
        <strain evidence="2">HCMS5-2</strain>
    </source>
</reference>
<evidence type="ECO:0000256" key="1">
    <source>
        <dbReference type="SAM" id="SignalP"/>
    </source>
</evidence>
<sequence length="115" mass="13020">MRFTKFLFLLIPFSMFGLSSYSQTNTPIRMVSVGPKTSNSPLWLVVLKNKTYILDSPGVAGRINPDYIENMKVLKDAAATAIYGSRAMNGVIIITLKKEKARKEYRRLKPYLSKV</sequence>
<gene>
    <name evidence="2" type="ORF">O0955_14270</name>
</gene>
<dbReference type="Gene3D" id="2.170.130.10">
    <property type="entry name" value="TonB-dependent receptor, plug domain"/>
    <property type="match status" value="1"/>
</dbReference>
<protein>
    <submittedName>
        <fullName evidence="2">TonB-dependent receptor plug domain-containing protein</fullName>
    </submittedName>
</protein>
<dbReference type="EMBL" id="JAPWGM010000005">
    <property type="protein sequence ID" value="MCZ4245171.1"/>
    <property type="molecule type" value="Genomic_DNA"/>
</dbReference>
<keyword evidence="3" id="KW-1185">Reference proteome</keyword>
<proteinExistence type="predicted"/>
<dbReference type="SUPFAM" id="SSF56935">
    <property type="entry name" value="Porins"/>
    <property type="match status" value="1"/>
</dbReference>
<feature type="signal peptide" evidence="1">
    <location>
        <begin position="1"/>
        <end position="24"/>
    </location>
</feature>
<organism evidence="2 3">
    <name type="scientific">Pedobacter punctiformis</name>
    <dbReference type="NCBI Taxonomy" id="3004097"/>
    <lineage>
        <taxon>Bacteria</taxon>
        <taxon>Pseudomonadati</taxon>
        <taxon>Bacteroidota</taxon>
        <taxon>Sphingobacteriia</taxon>
        <taxon>Sphingobacteriales</taxon>
        <taxon>Sphingobacteriaceae</taxon>
        <taxon>Pedobacter</taxon>
    </lineage>
</organism>
<dbReference type="Proteomes" id="UP001144347">
    <property type="component" value="Unassembled WGS sequence"/>
</dbReference>
<dbReference type="RefSeq" id="WP_269428227.1">
    <property type="nucleotide sequence ID" value="NZ_JAPWGM010000005.1"/>
</dbReference>
<accession>A0ABT4LBC6</accession>
<evidence type="ECO:0000313" key="2">
    <source>
        <dbReference type="EMBL" id="MCZ4245171.1"/>
    </source>
</evidence>
<name>A0ABT4LBC6_9SPHI</name>